<dbReference type="EMBL" id="JAMGSI010000001">
    <property type="protein sequence ID" value="MCL6657199.1"/>
    <property type="molecule type" value="Genomic_DNA"/>
</dbReference>
<dbReference type="Proteomes" id="UP001202031">
    <property type="component" value="Unassembled WGS sequence"/>
</dbReference>
<keyword evidence="2" id="KW-1185">Reference proteome</keyword>
<protein>
    <submittedName>
        <fullName evidence="1">Uncharacterized protein</fullName>
    </submittedName>
</protein>
<dbReference type="RefSeq" id="WP_146021211.1">
    <property type="nucleotide sequence ID" value="NZ_CP072027.1"/>
</dbReference>
<sequence>MDHAEMPVQPGEVRMNKGALFSLATGRYFMRYRGRLHEELSCRGGRYSRNGAHLTPQGYEDISPATAEFLSSFLKQRLEKAAPHRPENPVT</sequence>
<accession>A0ABT0R8F5</accession>
<reference evidence="1 2" key="1">
    <citation type="submission" date="2022-03" db="EMBL/GenBank/DDBJ databases">
        <title>Taxonomic description of new species and reclassification of some bacterial strains.</title>
        <authorList>
            <person name="Ndongo S."/>
        </authorList>
    </citation>
    <scope>NUCLEOTIDE SEQUENCE [LARGE SCALE GENOMIC DNA]</scope>
    <source>
        <strain evidence="1 2">Marseille-P6666</strain>
    </source>
</reference>
<evidence type="ECO:0000313" key="2">
    <source>
        <dbReference type="Proteomes" id="UP001202031"/>
    </source>
</evidence>
<name>A0ABT0R8F5_9BACT</name>
<organism evidence="1 2">
    <name type="scientific">Akkermansia massiliensis</name>
    <dbReference type="NCBI Taxonomy" id="2927224"/>
    <lineage>
        <taxon>Bacteria</taxon>
        <taxon>Pseudomonadati</taxon>
        <taxon>Verrucomicrobiota</taxon>
        <taxon>Verrucomicrobiia</taxon>
        <taxon>Verrucomicrobiales</taxon>
        <taxon>Akkermansiaceae</taxon>
        <taxon>Akkermansia</taxon>
    </lineage>
</organism>
<evidence type="ECO:0000313" key="1">
    <source>
        <dbReference type="EMBL" id="MCL6657199.1"/>
    </source>
</evidence>
<proteinExistence type="predicted"/>
<comment type="caution">
    <text evidence="1">The sequence shown here is derived from an EMBL/GenBank/DDBJ whole genome shotgun (WGS) entry which is preliminary data.</text>
</comment>
<dbReference type="GeneID" id="84023740"/>
<gene>
    <name evidence="1" type="ORF">M8N44_07695</name>
</gene>